<evidence type="ECO:0000313" key="4">
    <source>
        <dbReference type="EMBL" id="GAA1759452.1"/>
    </source>
</evidence>
<comment type="caution">
    <text evidence="4">The sequence shown here is derived from an EMBL/GenBank/DDBJ whole genome shotgun (WGS) entry which is preliminary data.</text>
</comment>
<dbReference type="SUPFAM" id="SSF53335">
    <property type="entry name" value="S-adenosyl-L-methionine-dependent methyltransferases"/>
    <property type="match status" value="1"/>
</dbReference>
<gene>
    <name evidence="4" type="ORF">GCM10009767_18260</name>
</gene>
<protein>
    <submittedName>
        <fullName evidence="4">Class I SAM-dependent methyltransferase</fullName>
    </submittedName>
</protein>
<dbReference type="InterPro" id="IPR050362">
    <property type="entry name" value="Cation-dep_OMT"/>
</dbReference>
<dbReference type="InterPro" id="IPR002935">
    <property type="entry name" value="SAM_O-MeTrfase"/>
</dbReference>
<evidence type="ECO:0000256" key="2">
    <source>
        <dbReference type="ARBA" id="ARBA00022679"/>
    </source>
</evidence>
<dbReference type="GO" id="GO:0008168">
    <property type="term" value="F:methyltransferase activity"/>
    <property type="evidence" value="ECO:0007669"/>
    <property type="project" value="UniProtKB-KW"/>
</dbReference>
<dbReference type="Gene3D" id="3.40.50.150">
    <property type="entry name" value="Vaccinia Virus protein VP39"/>
    <property type="match status" value="1"/>
</dbReference>
<dbReference type="Pfam" id="PF01596">
    <property type="entry name" value="Methyltransf_3"/>
    <property type="match status" value="1"/>
</dbReference>
<organism evidence="4 5">
    <name type="scientific">Kocuria aegyptia</name>
    <dbReference type="NCBI Taxonomy" id="330943"/>
    <lineage>
        <taxon>Bacteria</taxon>
        <taxon>Bacillati</taxon>
        <taxon>Actinomycetota</taxon>
        <taxon>Actinomycetes</taxon>
        <taxon>Micrococcales</taxon>
        <taxon>Micrococcaceae</taxon>
        <taxon>Kocuria</taxon>
    </lineage>
</organism>
<accession>A0ABN2KLT1</accession>
<keyword evidence="2" id="KW-0808">Transferase</keyword>
<evidence type="ECO:0000313" key="5">
    <source>
        <dbReference type="Proteomes" id="UP001501204"/>
    </source>
</evidence>
<dbReference type="PANTHER" id="PTHR10509:SF85">
    <property type="entry name" value="O-METHYLTRANSFERASE RV1220C-RELATED"/>
    <property type="match status" value="1"/>
</dbReference>
<keyword evidence="5" id="KW-1185">Reference proteome</keyword>
<dbReference type="GO" id="GO:0032259">
    <property type="term" value="P:methylation"/>
    <property type="evidence" value="ECO:0007669"/>
    <property type="project" value="UniProtKB-KW"/>
</dbReference>
<sequence length="222" mass="23795">MARIHYSDEGRTMGADKTTSWSYAEAFAAEDELAYRARERSLALRIPPVTPGTAAALTVLAAAARPATVVEVGTGAGVSGLALLRGLPGTSVLTTIDTDIRALRAARDTFREAGIPTSRTRTIPGRASLVMPRLSAGAYDLVFLDADAEGILDYAEEAVRLLRPGGMLVVNDALSQDKVAQPANREENTRTMRAVHRLFREDERFSTALLTTGSGLLLAVRR</sequence>
<evidence type="ECO:0000256" key="1">
    <source>
        <dbReference type="ARBA" id="ARBA00022603"/>
    </source>
</evidence>
<proteinExistence type="predicted"/>
<dbReference type="EMBL" id="BAAAOA010000019">
    <property type="protein sequence ID" value="GAA1759452.1"/>
    <property type="molecule type" value="Genomic_DNA"/>
</dbReference>
<dbReference type="InterPro" id="IPR029063">
    <property type="entry name" value="SAM-dependent_MTases_sf"/>
</dbReference>
<keyword evidence="3" id="KW-0949">S-adenosyl-L-methionine</keyword>
<evidence type="ECO:0000256" key="3">
    <source>
        <dbReference type="ARBA" id="ARBA00022691"/>
    </source>
</evidence>
<name>A0ABN2KLT1_9MICC</name>
<dbReference type="Proteomes" id="UP001501204">
    <property type="component" value="Unassembled WGS sequence"/>
</dbReference>
<dbReference type="CDD" id="cd02440">
    <property type="entry name" value="AdoMet_MTases"/>
    <property type="match status" value="1"/>
</dbReference>
<dbReference type="PANTHER" id="PTHR10509">
    <property type="entry name" value="O-METHYLTRANSFERASE-RELATED"/>
    <property type="match status" value="1"/>
</dbReference>
<reference evidence="4 5" key="1">
    <citation type="journal article" date="2019" name="Int. J. Syst. Evol. Microbiol.">
        <title>The Global Catalogue of Microorganisms (GCM) 10K type strain sequencing project: providing services to taxonomists for standard genome sequencing and annotation.</title>
        <authorList>
            <consortium name="The Broad Institute Genomics Platform"/>
            <consortium name="The Broad Institute Genome Sequencing Center for Infectious Disease"/>
            <person name="Wu L."/>
            <person name="Ma J."/>
        </authorList>
    </citation>
    <scope>NUCLEOTIDE SEQUENCE [LARGE SCALE GENOMIC DNA]</scope>
    <source>
        <strain evidence="4 5">JCM 14735</strain>
    </source>
</reference>
<dbReference type="PROSITE" id="PS51682">
    <property type="entry name" value="SAM_OMT_I"/>
    <property type="match status" value="1"/>
</dbReference>
<keyword evidence="1 4" id="KW-0489">Methyltransferase</keyword>